<sequence>MEALRSDVNNLLKDDVCFPQQQVVCKEETIDFHVARQSVFASLHTQSSTSRESIRRWGVLREFSQQLCDMNTFTLATPGSFAQSPYRDHLNNIVCNRKEGPNCHWARSARYRTADGTCNNLVNSRWGAANTVQRRMSPPQYQDDHSMPRGHDRDPPLPPPREISERLFASDETETADDDSNSLFLWSFGQFLDHDLTFTPTMDEEGKIPPCCEDSHKNHIETGCFPMLRTVDGTEECMQFVRSAPAEEPSRPEACGKDYREQINELTSYIDLGNVYGNSYLVSKAMEAGVYGLMRTSNEGRSLPRGNPNHCDNGRDGVSYCQLAGDKRVNEVPTLGFMHTVFVRFHNAMAKKLKILNPHWTSNTVYLETRRLLGAITQHITYNEWLPRVIGPQYMAQYGLNSLPLGLESYYSYYDTADPSILNEFSTAAFRFGHSQIPPFLVLNDIKYNIDDVLMDSSVLLDNDGRDLQSVASFLMNTPAKRVDRNFEEAIRERLFKTGDKGLDLPALNIQRGRDHGLPPYAKYKSICRQPIGPDMHDHPEDVARTLKEIYGGNIDDIDLFPGGISERSVEGGVVGPLFACIIASQFQLLKYGDRYWYENTRLPSNVRFSYDQIASIKSMTFSRILCEIFAGDSKPMNDVPQNVFLFSSNTTRTSCADSRMNLQPWKDSY</sequence>
<proteinExistence type="predicted"/>
<dbReference type="PANTHER" id="PTHR11475">
    <property type="entry name" value="OXIDASE/PEROXIDASE"/>
    <property type="match status" value="1"/>
</dbReference>
<evidence type="ECO:0000256" key="2">
    <source>
        <dbReference type="ARBA" id="ARBA00022525"/>
    </source>
</evidence>
<dbReference type="AlphaFoldDB" id="A0A8B8C569"/>
<dbReference type="GO" id="GO:0004601">
    <property type="term" value="F:peroxidase activity"/>
    <property type="evidence" value="ECO:0007669"/>
    <property type="project" value="InterPro"/>
</dbReference>
<dbReference type="GO" id="GO:0046872">
    <property type="term" value="F:metal ion binding"/>
    <property type="evidence" value="ECO:0007669"/>
    <property type="project" value="UniProtKB-KW"/>
</dbReference>
<dbReference type="InterPro" id="IPR010255">
    <property type="entry name" value="Haem_peroxidase_sf"/>
</dbReference>
<keyword evidence="4" id="KW-0479">Metal-binding</keyword>
<dbReference type="SUPFAM" id="SSF48113">
    <property type="entry name" value="Heme-dependent peroxidases"/>
    <property type="match status" value="1"/>
</dbReference>
<reference evidence="7" key="1">
    <citation type="submission" date="2025-08" db="UniProtKB">
        <authorList>
            <consortium name="RefSeq"/>
        </authorList>
    </citation>
    <scope>IDENTIFICATION</scope>
    <source>
        <tissue evidence="7">Whole sample</tissue>
    </source>
</reference>
<dbReference type="GO" id="GO:0020037">
    <property type="term" value="F:heme binding"/>
    <property type="evidence" value="ECO:0007669"/>
    <property type="project" value="InterPro"/>
</dbReference>
<dbReference type="GO" id="GO:0006979">
    <property type="term" value="P:response to oxidative stress"/>
    <property type="evidence" value="ECO:0007669"/>
    <property type="project" value="InterPro"/>
</dbReference>
<accession>A0A8B8C569</accession>
<dbReference type="InterPro" id="IPR037120">
    <property type="entry name" value="Haem_peroxidase_sf_animal"/>
</dbReference>
<evidence type="ECO:0000256" key="3">
    <source>
        <dbReference type="ARBA" id="ARBA00022729"/>
    </source>
</evidence>
<evidence type="ECO:0000313" key="7">
    <source>
        <dbReference type="RefSeq" id="XP_022310740.1"/>
    </source>
</evidence>
<gene>
    <name evidence="7" type="primary">LOC111116047</name>
</gene>
<dbReference type="FunFam" id="1.10.640.10:FF:000003">
    <property type="entry name" value="chorion peroxidase"/>
    <property type="match status" value="1"/>
</dbReference>
<keyword evidence="4" id="KW-0349">Heme</keyword>
<dbReference type="InterPro" id="IPR019791">
    <property type="entry name" value="Haem_peroxidase_animal"/>
</dbReference>
<dbReference type="PANTHER" id="PTHR11475:SF134">
    <property type="entry name" value="LD42267P"/>
    <property type="match status" value="1"/>
</dbReference>
<dbReference type="GeneID" id="111116047"/>
<dbReference type="OrthoDB" id="823504at2759"/>
<keyword evidence="2" id="KW-0964">Secreted</keyword>
<feature type="compositionally biased region" description="Basic and acidic residues" evidence="5">
    <location>
        <begin position="142"/>
        <end position="155"/>
    </location>
</feature>
<evidence type="ECO:0000256" key="4">
    <source>
        <dbReference type="PIRSR" id="PIRSR619791-2"/>
    </source>
</evidence>
<keyword evidence="6" id="KW-1185">Reference proteome</keyword>
<name>A0A8B8C569_CRAVI</name>
<feature type="binding site" description="axial binding residue" evidence="4">
    <location>
        <position position="434"/>
    </location>
    <ligand>
        <name>heme b</name>
        <dbReference type="ChEBI" id="CHEBI:60344"/>
    </ligand>
    <ligandPart>
        <name>Fe</name>
        <dbReference type="ChEBI" id="CHEBI:18248"/>
    </ligandPart>
</feature>
<dbReference type="PROSITE" id="PS50292">
    <property type="entry name" value="PEROXIDASE_3"/>
    <property type="match status" value="1"/>
</dbReference>
<dbReference type="CDD" id="cd09823">
    <property type="entry name" value="peroxinectin_like"/>
    <property type="match status" value="1"/>
</dbReference>
<keyword evidence="4" id="KW-0408">Iron</keyword>
<protein>
    <submittedName>
        <fullName evidence="7">Peroxidasin-like</fullName>
    </submittedName>
</protein>
<dbReference type="Gene3D" id="1.10.640.10">
    <property type="entry name" value="Haem peroxidase domain superfamily, animal type"/>
    <property type="match status" value="1"/>
</dbReference>
<comment type="subcellular location">
    <subcellularLocation>
        <location evidence="1">Secreted</location>
    </subcellularLocation>
</comment>
<evidence type="ECO:0000256" key="5">
    <source>
        <dbReference type="SAM" id="MobiDB-lite"/>
    </source>
</evidence>
<dbReference type="Pfam" id="PF03098">
    <property type="entry name" value="An_peroxidase"/>
    <property type="match status" value="1"/>
</dbReference>
<evidence type="ECO:0000256" key="1">
    <source>
        <dbReference type="ARBA" id="ARBA00004613"/>
    </source>
</evidence>
<dbReference type="KEGG" id="cvn:111116047"/>
<keyword evidence="3" id="KW-0732">Signal</keyword>
<dbReference type="GO" id="GO:0005576">
    <property type="term" value="C:extracellular region"/>
    <property type="evidence" value="ECO:0007669"/>
    <property type="project" value="UniProtKB-SubCell"/>
</dbReference>
<dbReference type="RefSeq" id="XP_022310740.1">
    <property type="nucleotide sequence ID" value="XM_022455032.1"/>
</dbReference>
<dbReference type="Proteomes" id="UP000694844">
    <property type="component" value="Chromosome 9"/>
</dbReference>
<feature type="region of interest" description="Disordered" evidence="5">
    <location>
        <begin position="129"/>
        <end position="163"/>
    </location>
</feature>
<evidence type="ECO:0000313" key="6">
    <source>
        <dbReference type="Proteomes" id="UP000694844"/>
    </source>
</evidence>
<dbReference type="PRINTS" id="PR00457">
    <property type="entry name" value="ANPEROXIDASE"/>
</dbReference>
<organism evidence="6 7">
    <name type="scientific">Crassostrea virginica</name>
    <name type="common">Eastern oyster</name>
    <dbReference type="NCBI Taxonomy" id="6565"/>
    <lineage>
        <taxon>Eukaryota</taxon>
        <taxon>Metazoa</taxon>
        <taxon>Spiralia</taxon>
        <taxon>Lophotrochozoa</taxon>
        <taxon>Mollusca</taxon>
        <taxon>Bivalvia</taxon>
        <taxon>Autobranchia</taxon>
        <taxon>Pteriomorphia</taxon>
        <taxon>Ostreida</taxon>
        <taxon>Ostreoidea</taxon>
        <taxon>Ostreidae</taxon>
        <taxon>Crassostrea</taxon>
    </lineage>
</organism>